<dbReference type="Gene3D" id="3.40.50.12780">
    <property type="entry name" value="N-terminal domain of ligase-like"/>
    <property type="match status" value="1"/>
</dbReference>
<gene>
    <name evidence="4" type="ORF">A8926_6512</name>
</gene>
<dbReference type="InterPro" id="IPR000873">
    <property type="entry name" value="AMP-dep_synth/lig_dom"/>
</dbReference>
<feature type="domain" description="AMP-dependent synthetase/ligase" evidence="2">
    <location>
        <begin position="14"/>
        <end position="350"/>
    </location>
</feature>
<evidence type="ECO:0000259" key="2">
    <source>
        <dbReference type="Pfam" id="PF00501"/>
    </source>
</evidence>
<reference evidence="4" key="1">
    <citation type="submission" date="2017-12" db="EMBL/GenBank/DDBJ databases">
        <title>Sequencing the genomes of 1000 Actinobacteria strains.</title>
        <authorList>
            <person name="Klenk H.-P."/>
        </authorList>
    </citation>
    <scope>NUCLEOTIDE SEQUENCE [LARGE SCALE GENOMIC DNA]</scope>
    <source>
        <strain evidence="4">DSM 44228</strain>
    </source>
</reference>
<evidence type="ECO:0000313" key="4">
    <source>
        <dbReference type="EMBL" id="PKW18431.1"/>
    </source>
</evidence>
<dbReference type="AlphaFoldDB" id="A0A2N3Y6E6"/>
<dbReference type="EMBL" id="PJNB01000001">
    <property type="protein sequence ID" value="PKW18431.1"/>
    <property type="molecule type" value="Genomic_DNA"/>
</dbReference>
<proteinExistence type="predicted"/>
<dbReference type="InterPro" id="IPR025110">
    <property type="entry name" value="AMP-bd_C"/>
</dbReference>
<dbReference type="Pfam" id="PF13193">
    <property type="entry name" value="AMP-binding_C"/>
    <property type="match status" value="1"/>
</dbReference>
<dbReference type="Pfam" id="PF00501">
    <property type="entry name" value="AMP-binding"/>
    <property type="match status" value="1"/>
</dbReference>
<dbReference type="InterPro" id="IPR045851">
    <property type="entry name" value="AMP-bd_C_sf"/>
</dbReference>
<feature type="domain" description="AMP-binding enzyme C-terminal" evidence="3">
    <location>
        <begin position="400"/>
        <end position="477"/>
    </location>
</feature>
<evidence type="ECO:0000313" key="5">
    <source>
        <dbReference type="Proteomes" id="UP000233786"/>
    </source>
</evidence>
<organism evidence="4 5">
    <name type="scientific">Saccharopolyspora spinosa</name>
    <dbReference type="NCBI Taxonomy" id="60894"/>
    <lineage>
        <taxon>Bacteria</taxon>
        <taxon>Bacillati</taxon>
        <taxon>Actinomycetota</taxon>
        <taxon>Actinomycetes</taxon>
        <taxon>Pseudonocardiales</taxon>
        <taxon>Pseudonocardiaceae</taxon>
        <taxon>Saccharopolyspora</taxon>
    </lineage>
</organism>
<dbReference type="InterPro" id="IPR042099">
    <property type="entry name" value="ANL_N_sf"/>
</dbReference>
<dbReference type="STRING" id="994479.GCA_000194155_04482"/>
<keyword evidence="1 4" id="KW-0436">Ligase</keyword>
<comment type="caution">
    <text evidence="4">The sequence shown here is derived from an EMBL/GenBank/DDBJ whole genome shotgun (WGS) entry which is preliminary data.</text>
</comment>
<accession>A0A2N3Y6E6</accession>
<dbReference type="PANTHER" id="PTHR43352:SF1">
    <property type="entry name" value="ANTHRANILATE--COA LIGASE"/>
    <property type="match status" value="1"/>
</dbReference>
<protein>
    <submittedName>
        <fullName evidence="4">Fatty-acyl-CoA synthase/fatty acid CoA ligase FadD22</fullName>
    </submittedName>
</protein>
<sequence>MNVAQALADRSARNNWQHNPAYLVGSSSWTHGQVHGLAARAATVLAERGVRPRQHVLLSMPDGIAWIATFLALARLGAVAVTTNPRLTVVDHTFIAEDCRAQLVITDSPERFDGVRCLDAGELLARAETSPLAAAQAVPAHAPLYVQYTSGTTGRPIGVPHRHADLEHYHRAVGSAMLHMTEADVSLSVSKLHFAYGFGNSFVYPLLSGSAAVLLPEHPAPSTVAEAIDRHLVSVLHAVPSAYANLLAEIDGQRFPSLRVAVSAGERLAAELGKRLTDILGAPVLDELGCTEVGGAFCANTLDSPGPGTLGFALPGYQVRLRDDSGRDIVDCGVDGELWVTGPTLLAGYLNQPERTAQALRDGWLNTGDRAAFDDRGRLIHKGRKDDLEMVGGITVDPVEIERILDEHPTVQESAVAAIADQRGATKLRAYIVPTRHAEVQDLERELLDLVRDRLAPFKVPRSVAVVTALPRTGTGKLRRFILRSGTW</sequence>
<dbReference type="PANTHER" id="PTHR43352">
    <property type="entry name" value="ACETYL-COA SYNTHETASE"/>
    <property type="match status" value="1"/>
</dbReference>
<name>A0A2N3Y6E6_SACSN</name>
<evidence type="ECO:0000256" key="1">
    <source>
        <dbReference type="ARBA" id="ARBA00022598"/>
    </source>
</evidence>
<dbReference type="GO" id="GO:0016878">
    <property type="term" value="F:acid-thiol ligase activity"/>
    <property type="evidence" value="ECO:0007669"/>
    <property type="project" value="TreeGrafter"/>
</dbReference>
<dbReference type="SUPFAM" id="SSF56801">
    <property type="entry name" value="Acetyl-CoA synthetase-like"/>
    <property type="match status" value="1"/>
</dbReference>
<dbReference type="RefSeq" id="WP_010309243.1">
    <property type="nucleotide sequence ID" value="NZ_CP061007.1"/>
</dbReference>
<dbReference type="GO" id="GO:0044550">
    <property type="term" value="P:secondary metabolite biosynthetic process"/>
    <property type="evidence" value="ECO:0007669"/>
    <property type="project" value="TreeGrafter"/>
</dbReference>
<dbReference type="Proteomes" id="UP000233786">
    <property type="component" value="Unassembled WGS sequence"/>
</dbReference>
<dbReference type="Gene3D" id="3.30.300.30">
    <property type="match status" value="1"/>
</dbReference>
<dbReference type="OrthoDB" id="9803968at2"/>
<keyword evidence="5" id="KW-1185">Reference proteome</keyword>
<evidence type="ECO:0000259" key="3">
    <source>
        <dbReference type="Pfam" id="PF13193"/>
    </source>
</evidence>